<feature type="domain" description="NYN" evidence="1">
    <location>
        <begin position="2"/>
        <end position="148"/>
    </location>
</feature>
<dbReference type="AlphaFoldDB" id="A0A0G0NHK2"/>
<evidence type="ECO:0000313" key="2">
    <source>
        <dbReference type="EMBL" id="KKR14988.1"/>
    </source>
</evidence>
<protein>
    <recommendedName>
        <fullName evidence="1">NYN domain-containing protein</fullName>
    </recommendedName>
</protein>
<reference evidence="2 3" key="1">
    <citation type="journal article" date="2015" name="Nature">
        <title>rRNA introns, odd ribosomes, and small enigmatic genomes across a large radiation of phyla.</title>
        <authorList>
            <person name="Brown C.T."/>
            <person name="Hug L.A."/>
            <person name="Thomas B.C."/>
            <person name="Sharon I."/>
            <person name="Castelle C.J."/>
            <person name="Singh A."/>
            <person name="Wilkins M.J."/>
            <person name="Williams K.H."/>
            <person name="Banfield J.F."/>
        </authorList>
    </citation>
    <scope>NUCLEOTIDE SEQUENCE [LARGE SCALE GENOMIC DNA]</scope>
</reference>
<evidence type="ECO:0000313" key="3">
    <source>
        <dbReference type="Proteomes" id="UP000034048"/>
    </source>
</evidence>
<name>A0A0G0NHK2_9BACT</name>
<proteinExistence type="predicted"/>
<dbReference type="Pfam" id="PF01936">
    <property type="entry name" value="NYN"/>
    <property type="match status" value="1"/>
</dbReference>
<dbReference type="Gene3D" id="3.40.50.1010">
    <property type="entry name" value="5'-nuclease"/>
    <property type="match status" value="1"/>
</dbReference>
<dbReference type="PANTHER" id="PTHR35458:SF8">
    <property type="entry name" value="SLR0650 PROTEIN"/>
    <property type="match status" value="1"/>
</dbReference>
<dbReference type="CDD" id="cd10911">
    <property type="entry name" value="PIN_LabA"/>
    <property type="match status" value="1"/>
</dbReference>
<gene>
    <name evidence="2" type="ORF">UT42_C0012G0006</name>
</gene>
<dbReference type="Proteomes" id="UP000034048">
    <property type="component" value="Unassembled WGS sequence"/>
</dbReference>
<dbReference type="InterPro" id="IPR021139">
    <property type="entry name" value="NYN"/>
</dbReference>
<organism evidence="2 3">
    <name type="scientific">Candidatus Falkowbacteria bacterium GW2011_GWA2_39_24</name>
    <dbReference type="NCBI Taxonomy" id="1618634"/>
    <lineage>
        <taxon>Bacteria</taxon>
        <taxon>Candidatus Falkowiibacteriota</taxon>
    </lineage>
</organism>
<accession>A0A0G0NHK2</accession>
<dbReference type="EMBL" id="LBWS01000012">
    <property type="protein sequence ID" value="KKR14988.1"/>
    <property type="molecule type" value="Genomic_DNA"/>
</dbReference>
<dbReference type="GO" id="GO:0004540">
    <property type="term" value="F:RNA nuclease activity"/>
    <property type="evidence" value="ECO:0007669"/>
    <property type="project" value="InterPro"/>
</dbReference>
<dbReference type="PANTHER" id="PTHR35458">
    <property type="entry name" value="SLR0755 PROTEIN"/>
    <property type="match status" value="1"/>
</dbReference>
<evidence type="ECO:0000259" key="1">
    <source>
        <dbReference type="Pfam" id="PF01936"/>
    </source>
</evidence>
<comment type="caution">
    <text evidence="2">The sequence shown here is derived from an EMBL/GenBank/DDBJ whole genome shotgun (WGS) entry which is preliminary data.</text>
</comment>
<dbReference type="InterPro" id="IPR047140">
    <property type="entry name" value="LabA"/>
</dbReference>
<sequence>MGVLVDASNMYHSAKNLYGKRVNYKEVLKTAVAGRKLIRATAYVIKTETDEGINFFEALHQQGFEVKMKDLQIFASGMKKADWDVGISVDAIKMAPKLDVLILVTGDGDYLPLIEYLQTTTGCLVEVMAFKKTASAKLQEKADDFVNLSDSKRFLL</sequence>